<dbReference type="SUPFAM" id="SSF53335">
    <property type="entry name" value="S-adenosyl-L-methionine-dependent methyltransferases"/>
    <property type="match status" value="1"/>
</dbReference>
<dbReference type="Pfam" id="PF08241">
    <property type="entry name" value="Methyltransf_11"/>
    <property type="match status" value="1"/>
</dbReference>
<gene>
    <name evidence="2" type="ORF">ECRASSUSDP1_LOCUS17030</name>
</gene>
<dbReference type="GO" id="GO:0008757">
    <property type="term" value="F:S-adenosylmethionine-dependent methyltransferase activity"/>
    <property type="evidence" value="ECO:0007669"/>
    <property type="project" value="InterPro"/>
</dbReference>
<comment type="caution">
    <text evidence="2">The sequence shown here is derived from an EMBL/GenBank/DDBJ whole genome shotgun (WGS) entry which is preliminary data.</text>
</comment>
<reference evidence="2" key="1">
    <citation type="submission" date="2023-07" db="EMBL/GenBank/DDBJ databases">
        <authorList>
            <consortium name="AG Swart"/>
            <person name="Singh M."/>
            <person name="Singh A."/>
            <person name="Seah K."/>
            <person name="Emmerich C."/>
        </authorList>
    </citation>
    <scope>NUCLEOTIDE SEQUENCE</scope>
    <source>
        <strain evidence="2">DP1</strain>
    </source>
</reference>
<keyword evidence="3" id="KW-1185">Reference proteome</keyword>
<evidence type="ECO:0000259" key="1">
    <source>
        <dbReference type="Pfam" id="PF08241"/>
    </source>
</evidence>
<dbReference type="InterPro" id="IPR029063">
    <property type="entry name" value="SAM-dependent_MTases_sf"/>
</dbReference>
<organism evidence="2 3">
    <name type="scientific">Euplotes crassus</name>
    <dbReference type="NCBI Taxonomy" id="5936"/>
    <lineage>
        <taxon>Eukaryota</taxon>
        <taxon>Sar</taxon>
        <taxon>Alveolata</taxon>
        <taxon>Ciliophora</taxon>
        <taxon>Intramacronucleata</taxon>
        <taxon>Spirotrichea</taxon>
        <taxon>Hypotrichia</taxon>
        <taxon>Euplotida</taxon>
        <taxon>Euplotidae</taxon>
        <taxon>Moneuplotes</taxon>
    </lineage>
</organism>
<name>A0AAD2D0L1_EUPCR</name>
<accession>A0AAD2D0L1</accession>
<dbReference type="EMBL" id="CAMPGE010017161">
    <property type="protein sequence ID" value="CAI2375667.1"/>
    <property type="molecule type" value="Genomic_DNA"/>
</dbReference>
<evidence type="ECO:0000313" key="2">
    <source>
        <dbReference type="EMBL" id="CAI2375667.1"/>
    </source>
</evidence>
<dbReference type="InterPro" id="IPR013216">
    <property type="entry name" value="Methyltransf_11"/>
</dbReference>
<evidence type="ECO:0000313" key="3">
    <source>
        <dbReference type="Proteomes" id="UP001295684"/>
    </source>
</evidence>
<sequence>MERIINKEAEESKREYWNTFSSFYEDTAELVTLQSSMMLYSITQSRNKSRICEVANGCGLAIRMFVGQLMKERAYMFTSDISDLMNEIFVKRFGEAEFAKNEKVKLTSLEETESVDVNKLVSDLGDDVTKKVFNIRASNESLPYPDACFDLYISSLSMMIVDNHHNQLSEAYRVLEEGGTAGFTVWGRKENSSFFTFFPKVCKEAGIELDTPARTNFHLGVDKEALVADVKKSGFKSAKAYYTQINPNLGSPEDYFKFYIGAPGFAPAYEKLNDEEKTKLKETFDIKFEEEFGLESETGTEWEILVVLATK</sequence>
<dbReference type="Gene3D" id="3.40.50.150">
    <property type="entry name" value="Vaccinia Virus protein VP39"/>
    <property type="match status" value="1"/>
</dbReference>
<feature type="domain" description="Methyltransferase type 11" evidence="1">
    <location>
        <begin position="135"/>
        <end position="180"/>
    </location>
</feature>
<protein>
    <recommendedName>
        <fullName evidence="1">Methyltransferase type 11 domain-containing protein</fullName>
    </recommendedName>
</protein>
<proteinExistence type="predicted"/>
<dbReference type="Proteomes" id="UP001295684">
    <property type="component" value="Unassembled WGS sequence"/>
</dbReference>
<dbReference type="AlphaFoldDB" id="A0AAD2D0L1"/>